<organism evidence="1 2">
    <name type="scientific">Bacillus salipaludis</name>
    <dbReference type="NCBI Taxonomy" id="2547811"/>
    <lineage>
        <taxon>Bacteria</taxon>
        <taxon>Bacillati</taxon>
        <taxon>Bacillota</taxon>
        <taxon>Bacilli</taxon>
        <taxon>Bacillales</taxon>
        <taxon>Bacillaceae</taxon>
        <taxon>Bacillus</taxon>
    </lineage>
</organism>
<dbReference type="SUPFAM" id="SSF160104">
    <property type="entry name" value="Acetoacetate decarboxylase-like"/>
    <property type="match status" value="1"/>
</dbReference>
<protein>
    <submittedName>
        <fullName evidence="1">Acetoacetate decarboxylase family protein</fullName>
    </submittedName>
</protein>
<dbReference type="EMBL" id="JBJHQH010000022">
    <property type="protein sequence ID" value="MFK9094294.1"/>
    <property type="molecule type" value="Genomic_DNA"/>
</dbReference>
<accession>A0ABW8RLC2</accession>
<evidence type="ECO:0000313" key="2">
    <source>
        <dbReference type="Proteomes" id="UP001623041"/>
    </source>
</evidence>
<dbReference type="InterPro" id="IPR023375">
    <property type="entry name" value="ADC_dom_sf"/>
</dbReference>
<evidence type="ECO:0000313" key="1">
    <source>
        <dbReference type="EMBL" id="MFK9094294.1"/>
    </source>
</evidence>
<name>A0ABW8RLC2_9BACI</name>
<keyword evidence="2" id="KW-1185">Reference proteome</keyword>
<dbReference type="Gene3D" id="2.40.400.10">
    <property type="entry name" value="Acetoacetate decarboxylase-like"/>
    <property type="match status" value="1"/>
</dbReference>
<dbReference type="InterPro" id="IPR010451">
    <property type="entry name" value="Acetoacetate_decarboxylase"/>
</dbReference>
<comment type="caution">
    <text evidence="1">The sequence shown here is derived from an EMBL/GenBank/DDBJ whole genome shotgun (WGS) entry which is preliminary data.</text>
</comment>
<sequence>MSKYEYTILPEYSPLYPALPYHYEDYQKVSVYCRGDKEALQKFLPKEFKVTSDVFEVFVLTNIKIQGLDLYSEGGIVIPCQYKDMEGACVAFEYVDTDGALCAGREIWGYPKKLAEVQFEKDETSIKGVITRKGKKIIDVTFENDNSRIIEPPNLSPRLQVKRMPNPETYGTDTNFVIKNILQNVEVKKKVYGQATLYIEPSVDDPLNELGVKEILGAVYIEGAFTLTYGEIVENLNK</sequence>
<gene>
    <name evidence="1" type="ORF">ACJEBI_22830</name>
</gene>
<dbReference type="RefSeq" id="WP_406582770.1">
    <property type="nucleotide sequence ID" value="NZ_JBJHQH010000022.1"/>
</dbReference>
<dbReference type="Proteomes" id="UP001623041">
    <property type="component" value="Unassembled WGS sequence"/>
</dbReference>
<proteinExistence type="predicted"/>
<dbReference type="Pfam" id="PF06314">
    <property type="entry name" value="ADC"/>
    <property type="match status" value="1"/>
</dbReference>
<reference evidence="1 2" key="1">
    <citation type="submission" date="2024-11" db="EMBL/GenBank/DDBJ databases">
        <authorList>
            <person name="Lucas J.A."/>
        </authorList>
    </citation>
    <scope>NUCLEOTIDE SEQUENCE [LARGE SCALE GENOMIC DNA]</scope>
    <source>
        <strain evidence="1 2">Z 5.4</strain>
    </source>
</reference>